<dbReference type="SMART" id="SM00563">
    <property type="entry name" value="PlsC"/>
    <property type="match status" value="1"/>
</dbReference>
<dbReference type="EMBL" id="JBEVCJ010000016">
    <property type="protein sequence ID" value="MET1256064.1"/>
    <property type="molecule type" value="Genomic_DNA"/>
</dbReference>
<sequence>MSGQKASRLKFLWIATQTGLITFYYCCRIIFGSKFVRELRPFVDRMMRLWAEKLLKLIAVKINVTGQSNFPNDTSRPVIVMCNHSSLYDIPTSIVALNTSLRMLAKKELFKIPVFSAALRRGEFLSIDRHNREQSLKDLEVAKAKMLSGIILWVAPEGTRSKDGKLAEFKKGGFHIALDTKALVIPLVIKNIHKVQAGSDLQLFLNQQIDVEICQPIDAAEFNVETRREFVALVRERMLTALQQNCAN</sequence>
<accession>A0ABV2BVU3</accession>
<comment type="caution">
    <text evidence="1">The sequence shown here is derived from an EMBL/GenBank/DDBJ whole genome shotgun (WGS) entry which is preliminary data.</text>
</comment>
<keyword evidence="1" id="KW-0012">Acyltransferase</keyword>
<gene>
    <name evidence="1" type="ORF">ABVT43_13070</name>
</gene>
<dbReference type="SUPFAM" id="SSF69593">
    <property type="entry name" value="Glycerol-3-phosphate (1)-acyltransferase"/>
    <property type="match status" value="1"/>
</dbReference>
<proteinExistence type="predicted"/>
<reference evidence="1 2" key="1">
    <citation type="submission" date="2024-06" db="EMBL/GenBank/DDBJ databases">
        <authorList>
            <person name="Li F."/>
        </authorList>
    </citation>
    <scope>NUCLEOTIDE SEQUENCE [LARGE SCALE GENOMIC DNA]</scope>
    <source>
        <strain evidence="1 2">GXAS 311</strain>
    </source>
</reference>
<evidence type="ECO:0000313" key="2">
    <source>
        <dbReference type="Proteomes" id="UP001548189"/>
    </source>
</evidence>
<protein>
    <submittedName>
        <fullName evidence="1">Lysophospholipid acyltransferase family protein</fullName>
    </submittedName>
</protein>
<dbReference type="PANTHER" id="PTHR10434:SF66">
    <property type="entry name" value="PHOSPHOLIPID_GLYCEROL ACYLTRANSFERASE DOMAIN-CONTAINING PROTEIN"/>
    <property type="match status" value="1"/>
</dbReference>
<dbReference type="PANTHER" id="PTHR10434">
    <property type="entry name" value="1-ACYL-SN-GLYCEROL-3-PHOSPHATE ACYLTRANSFERASE"/>
    <property type="match status" value="1"/>
</dbReference>
<dbReference type="Proteomes" id="UP001548189">
    <property type="component" value="Unassembled WGS sequence"/>
</dbReference>
<organism evidence="1 2">
    <name type="scientific">Aliikangiella maris</name>
    <dbReference type="NCBI Taxonomy" id="3162458"/>
    <lineage>
        <taxon>Bacteria</taxon>
        <taxon>Pseudomonadati</taxon>
        <taxon>Pseudomonadota</taxon>
        <taxon>Gammaproteobacteria</taxon>
        <taxon>Oceanospirillales</taxon>
        <taxon>Pleioneaceae</taxon>
        <taxon>Aliikangiella</taxon>
    </lineage>
</organism>
<dbReference type="GO" id="GO:0016746">
    <property type="term" value="F:acyltransferase activity"/>
    <property type="evidence" value="ECO:0007669"/>
    <property type="project" value="UniProtKB-KW"/>
</dbReference>
<evidence type="ECO:0000313" key="1">
    <source>
        <dbReference type="EMBL" id="MET1256064.1"/>
    </source>
</evidence>
<keyword evidence="1" id="KW-0808">Transferase</keyword>
<dbReference type="Pfam" id="PF01553">
    <property type="entry name" value="Acyltransferase"/>
    <property type="match status" value="1"/>
</dbReference>
<keyword evidence="2" id="KW-1185">Reference proteome</keyword>
<dbReference type="CDD" id="cd07989">
    <property type="entry name" value="LPLAT_AGPAT-like"/>
    <property type="match status" value="1"/>
</dbReference>
<dbReference type="InterPro" id="IPR002123">
    <property type="entry name" value="Plipid/glycerol_acylTrfase"/>
</dbReference>
<name>A0ABV2BVU3_9GAMM</name>